<dbReference type="AlphaFoldDB" id="A0A0D9VEQ5"/>
<dbReference type="Gramene" id="LPERR02G10120.1">
    <property type="protein sequence ID" value="LPERR02G10120.1"/>
    <property type="gene ID" value="LPERR02G10120"/>
</dbReference>
<dbReference type="HOGENOM" id="CLU_2674659_0_0_1"/>
<evidence type="ECO:0000313" key="2">
    <source>
        <dbReference type="Proteomes" id="UP000032180"/>
    </source>
</evidence>
<protein>
    <submittedName>
        <fullName evidence="1">Uncharacterized protein</fullName>
    </submittedName>
</protein>
<reference evidence="2" key="2">
    <citation type="submission" date="2013-12" db="EMBL/GenBank/DDBJ databases">
        <authorList>
            <person name="Yu Y."/>
            <person name="Lee S."/>
            <person name="de Baynast K."/>
            <person name="Wissotski M."/>
            <person name="Liu L."/>
            <person name="Talag J."/>
            <person name="Goicoechea J."/>
            <person name="Angelova A."/>
            <person name="Jetty R."/>
            <person name="Kudrna D."/>
            <person name="Golser W."/>
            <person name="Rivera L."/>
            <person name="Zhang J."/>
            <person name="Wing R."/>
        </authorList>
    </citation>
    <scope>NUCLEOTIDE SEQUENCE</scope>
</reference>
<dbReference type="Proteomes" id="UP000032180">
    <property type="component" value="Chromosome 2"/>
</dbReference>
<reference evidence="1" key="3">
    <citation type="submission" date="2015-04" db="UniProtKB">
        <authorList>
            <consortium name="EnsemblPlants"/>
        </authorList>
    </citation>
    <scope>IDENTIFICATION</scope>
</reference>
<evidence type="ECO:0000313" key="1">
    <source>
        <dbReference type="EnsemblPlants" id="LPERR02G10120.1"/>
    </source>
</evidence>
<reference evidence="1 2" key="1">
    <citation type="submission" date="2012-08" db="EMBL/GenBank/DDBJ databases">
        <title>Oryza genome evolution.</title>
        <authorList>
            <person name="Wing R.A."/>
        </authorList>
    </citation>
    <scope>NUCLEOTIDE SEQUENCE</scope>
</reference>
<accession>A0A0D9VEQ5</accession>
<keyword evidence="2" id="KW-1185">Reference proteome</keyword>
<dbReference type="EnsemblPlants" id="LPERR02G10120.1">
    <property type="protein sequence ID" value="LPERR02G10120.1"/>
    <property type="gene ID" value="LPERR02G10120"/>
</dbReference>
<sequence length="75" mass="8296">MAASLDGTRLYAEELSFHRIGADRSEEKTKQSRGKAGFDMVVKTGARTQDEHMINFPSPCAPCNLGHATLKLKKF</sequence>
<organism evidence="1 2">
    <name type="scientific">Leersia perrieri</name>
    <dbReference type="NCBI Taxonomy" id="77586"/>
    <lineage>
        <taxon>Eukaryota</taxon>
        <taxon>Viridiplantae</taxon>
        <taxon>Streptophyta</taxon>
        <taxon>Embryophyta</taxon>
        <taxon>Tracheophyta</taxon>
        <taxon>Spermatophyta</taxon>
        <taxon>Magnoliopsida</taxon>
        <taxon>Liliopsida</taxon>
        <taxon>Poales</taxon>
        <taxon>Poaceae</taxon>
        <taxon>BOP clade</taxon>
        <taxon>Oryzoideae</taxon>
        <taxon>Oryzeae</taxon>
        <taxon>Oryzinae</taxon>
        <taxon>Leersia</taxon>
    </lineage>
</organism>
<proteinExistence type="predicted"/>
<name>A0A0D9VEQ5_9ORYZ</name>